<evidence type="ECO:0000313" key="2">
    <source>
        <dbReference type="Proteomes" id="UP000664203"/>
    </source>
</evidence>
<dbReference type="PANTHER" id="PTHR21021:SF15">
    <property type="entry name" value="FREE METHIONINE-R-SULFOXIDE REDUCTASE"/>
    <property type="match status" value="1"/>
</dbReference>
<sequence length="219" mass="24372">MVKLPYPDLQDAILKYLQVHADSSNFGHGVSKREVYSQLLSEAKALNLANSSSLLWHAYKSLPPPSCHVNWAGFYVLKRSQPCNLILGPFHGRPACQSIAIGRGVCGAAAAQRRILRVEDVHQFPGHIACDGDSRSEIVVPILAKDGETLPTIKPAEPLTDRNMLFLAVVYGTLQGCVWDPITDDFKQITQEVRDRAANRLRENMGFSWNREPLLEAIR</sequence>
<dbReference type="PROSITE" id="PS01320">
    <property type="entry name" value="UPF0067"/>
    <property type="match status" value="1"/>
</dbReference>
<dbReference type="PANTHER" id="PTHR21021">
    <property type="entry name" value="GAF/PUTATIVE CYTOSKELETAL PROTEIN"/>
    <property type="match status" value="1"/>
</dbReference>
<evidence type="ECO:0000313" key="1">
    <source>
        <dbReference type="EMBL" id="CAF9939249.1"/>
    </source>
</evidence>
<accession>A0A8H3J205</accession>
<dbReference type="GO" id="GO:0033745">
    <property type="term" value="F:L-methionine-(R)-S-oxide reductase activity"/>
    <property type="evidence" value="ECO:0007669"/>
    <property type="project" value="TreeGrafter"/>
</dbReference>
<dbReference type="InterPro" id="IPR000614">
    <property type="entry name" value="FRMsr_CS"/>
</dbReference>
<dbReference type="InterPro" id="IPR051330">
    <property type="entry name" value="Phosphatase_reg/MetRdx"/>
</dbReference>
<evidence type="ECO:0008006" key="3">
    <source>
        <dbReference type="Google" id="ProtNLM"/>
    </source>
</evidence>
<gene>
    <name evidence="1" type="ORF">ALECFALPRED_008051</name>
</gene>
<proteinExistence type="predicted"/>
<dbReference type="SUPFAM" id="SSF55781">
    <property type="entry name" value="GAF domain-like"/>
    <property type="match status" value="1"/>
</dbReference>
<comment type="caution">
    <text evidence="1">The sequence shown here is derived from an EMBL/GenBank/DDBJ whole genome shotgun (WGS) entry which is preliminary data.</text>
</comment>
<dbReference type="OrthoDB" id="15735at2759"/>
<dbReference type="Gene3D" id="3.30.450.40">
    <property type="match status" value="1"/>
</dbReference>
<keyword evidence="2" id="KW-1185">Reference proteome</keyword>
<name>A0A8H3J205_9LECA</name>
<dbReference type="Proteomes" id="UP000664203">
    <property type="component" value="Unassembled WGS sequence"/>
</dbReference>
<organism evidence="1 2">
    <name type="scientific">Alectoria fallacina</name>
    <dbReference type="NCBI Taxonomy" id="1903189"/>
    <lineage>
        <taxon>Eukaryota</taxon>
        <taxon>Fungi</taxon>
        <taxon>Dikarya</taxon>
        <taxon>Ascomycota</taxon>
        <taxon>Pezizomycotina</taxon>
        <taxon>Lecanoromycetes</taxon>
        <taxon>OSLEUM clade</taxon>
        <taxon>Lecanoromycetidae</taxon>
        <taxon>Lecanorales</taxon>
        <taxon>Lecanorineae</taxon>
        <taxon>Parmeliaceae</taxon>
        <taxon>Alectoria</taxon>
    </lineage>
</organism>
<protein>
    <recommendedName>
        <fullName evidence="3">GAF domain-containing protein</fullName>
    </recommendedName>
</protein>
<dbReference type="InterPro" id="IPR029016">
    <property type="entry name" value="GAF-like_dom_sf"/>
</dbReference>
<reference evidence="1" key="1">
    <citation type="submission" date="2021-03" db="EMBL/GenBank/DDBJ databases">
        <authorList>
            <person name="Tagirdzhanova G."/>
        </authorList>
    </citation>
    <scope>NUCLEOTIDE SEQUENCE</scope>
</reference>
<dbReference type="GO" id="GO:0005829">
    <property type="term" value="C:cytosol"/>
    <property type="evidence" value="ECO:0007669"/>
    <property type="project" value="TreeGrafter"/>
</dbReference>
<dbReference type="EMBL" id="CAJPDR010000542">
    <property type="protein sequence ID" value="CAF9939249.1"/>
    <property type="molecule type" value="Genomic_DNA"/>
</dbReference>
<dbReference type="AlphaFoldDB" id="A0A8H3J205"/>